<dbReference type="PANTHER" id="PTHR48102">
    <property type="entry name" value="ATP-DEPENDENT CLP PROTEASE ATP-BINDING SUBUNIT CLPX-LIKE, MITOCHONDRIAL-RELATED"/>
    <property type="match status" value="1"/>
</dbReference>
<keyword evidence="2 5" id="KW-0547">Nucleotide-binding</keyword>
<dbReference type="InterPro" id="IPR019489">
    <property type="entry name" value="Clp_ATPase_C"/>
</dbReference>
<evidence type="ECO:0000313" key="8">
    <source>
        <dbReference type="EMBL" id="MCX2978368.1"/>
    </source>
</evidence>
<dbReference type="EMBL" id="SHNO01000001">
    <property type="protein sequence ID" value="MCX2978368.1"/>
    <property type="molecule type" value="Genomic_DNA"/>
</dbReference>
<dbReference type="Gene3D" id="1.10.8.10">
    <property type="entry name" value="DNA helicase RuvA subunit, C-terminal domain"/>
    <property type="match status" value="1"/>
</dbReference>
<feature type="domain" description="Clp ATPase C-terminal" evidence="7">
    <location>
        <begin position="330"/>
        <end position="428"/>
    </location>
</feature>
<feature type="binding site" evidence="5">
    <location>
        <begin position="60"/>
        <end position="65"/>
    </location>
    <ligand>
        <name>ATP</name>
        <dbReference type="ChEBI" id="CHEBI:30616"/>
    </ligand>
</feature>
<gene>
    <name evidence="5 8" type="primary">hslU</name>
    <name evidence="8" type="ORF">EYC82_13455</name>
</gene>
<accession>A0ABT3T7W4</accession>
<dbReference type="SMART" id="SM00382">
    <property type="entry name" value="AAA"/>
    <property type="match status" value="1"/>
</dbReference>
<feature type="binding site" evidence="5">
    <location>
        <position position="18"/>
    </location>
    <ligand>
        <name>ATP</name>
        <dbReference type="ChEBI" id="CHEBI:30616"/>
    </ligand>
</feature>
<proteinExistence type="inferred from homology"/>
<dbReference type="InterPro" id="IPR050052">
    <property type="entry name" value="ATP-dep_Clp_protease_ClpX"/>
</dbReference>
<keyword evidence="5" id="KW-0963">Cytoplasm</keyword>
<comment type="subunit">
    <text evidence="5">A double ring-shaped homohexamer of HslV is capped on each side by a ring-shaped HslU homohexamer. The assembly of the HslU/HslV complex is dependent on binding of ATP.</text>
</comment>
<dbReference type="Pfam" id="PF00004">
    <property type="entry name" value="AAA"/>
    <property type="match status" value="1"/>
</dbReference>
<feature type="binding site" evidence="5">
    <location>
        <position position="316"/>
    </location>
    <ligand>
        <name>ATP</name>
        <dbReference type="ChEBI" id="CHEBI:30616"/>
    </ligand>
</feature>
<sequence length="440" mass="49357">MSNMTPREIVHELDKHIIGQDAAKRAVSIALRNRWRRMQLPEELRNEITPKNILMIGPTGVGKTEIARRLAKLSNAPFVKVEATKFTEVGYVGRDVEGIVRDLVDVSIKMYREQEISRVRFRAEEAAEDRILDILLPPARDTEGDTGSSTRQLLRKKLREGDLDEKEIEVEISATMPSMEIMAPPGMEEMTSQLQSMFSNMGRQQSNTRKMPVKAAFEALCDEEATKLINEEELKQNAVTEAEQNGIVFIDELDKVAKRSEGAGADVSREGVQRDLLPLIEGSTVSTKHGMIKTDHILFIASGAFHLARPSDLIPELQGRLPIRVELSALSPDDFERILTEPSASLTEQYQALMATEGVDVEFSDDGLRRIAETAWHVNERTENIGARRLHTVMERLMEEISFDATDAGLEKSSLLVDADYVDKQLQALSSDDDLSRFIL</sequence>
<dbReference type="NCBIfam" id="TIGR00390">
    <property type="entry name" value="hslU"/>
    <property type="match status" value="1"/>
</dbReference>
<dbReference type="NCBIfam" id="NF003544">
    <property type="entry name" value="PRK05201.1"/>
    <property type="match status" value="1"/>
</dbReference>
<reference evidence="8" key="1">
    <citation type="submission" date="2019-02" db="EMBL/GenBank/DDBJ databases">
        <authorList>
            <person name="Li S.-H."/>
        </authorList>
    </citation>
    <scope>NUCLEOTIDE SEQUENCE</scope>
    <source>
        <strain evidence="8">IMCC11814</strain>
    </source>
</reference>
<dbReference type="Gene3D" id="1.10.8.60">
    <property type="match status" value="1"/>
</dbReference>
<comment type="function">
    <text evidence="5">ATPase subunit of a proteasome-like degradation complex; this subunit has chaperone activity. The binding of ATP and its subsequent hydrolysis by HslU are essential for unfolding of protein substrates subsequently hydrolyzed by HslV. HslU recognizes the N-terminal part of its protein substrates and unfolds these before they are guided to HslV for hydrolysis.</text>
</comment>
<evidence type="ECO:0000313" key="9">
    <source>
        <dbReference type="Proteomes" id="UP001143304"/>
    </source>
</evidence>
<comment type="subcellular location">
    <subcellularLocation>
        <location evidence="5">Cytoplasm</location>
    </subcellularLocation>
</comment>
<evidence type="ECO:0000256" key="3">
    <source>
        <dbReference type="ARBA" id="ARBA00022840"/>
    </source>
</evidence>
<evidence type="ECO:0000259" key="7">
    <source>
        <dbReference type="SMART" id="SM01086"/>
    </source>
</evidence>
<keyword evidence="3 5" id="KW-0067">ATP-binding</keyword>
<dbReference type="Proteomes" id="UP001143304">
    <property type="component" value="Unassembled WGS sequence"/>
</dbReference>
<feature type="binding site" evidence="5">
    <location>
        <position position="251"/>
    </location>
    <ligand>
        <name>ATP</name>
        <dbReference type="ChEBI" id="CHEBI:30616"/>
    </ligand>
</feature>
<dbReference type="CDD" id="cd19498">
    <property type="entry name" value="RecA-like_HslU"/>
    <property type="match status" value="1"/>
</dbReference>
<evidence type="ECO:0000256" key="1">
    <source>
        <dbReference type="ARBA" id="ARBA00009771"/>
    </source>
</evidence>
<protein>
    <recommendedName>
        <fullName evidence="5">ATP-dependent protease ATPase subunit HslU</fullName>
    </recommendedName>
    <alternativeName>
        <fullName evidence="5">Unfoldase HslU</fullName>
    </alternativeName>
</protein>
<dbReference type="HAMAP" id="MF_00249">
    <property type="entry name" value="HslU"/>
    <property type="match status" value="1"/>
</dbReference>
<feature type="domain" description="AAA+ ATPase" evidence="6">
    <location>
        <begin position="49"/>
        <end position="327"/>
    </location>
</feature>
<dbReference type="InterPro" id="IPR003593">
    <property type="entry name" value="AAA+_ATPase"/>
</dbReference>
<dbReference type="Gene3D" id="3.40.50.300">
    <property type="entry name" value="P-loop containing nucleotide triphosphate hydrolases"/>
    <property type="match status" value="2"/>
</dbReference>
<keyword evidence="8" id="KW-0378">Hydrolase</keyword>
<dbReference type="InterPro" id="IPR027417">
    <property type="entry name" value="P-loop_NTPase"/>
</dbReference>
<keyword evidence="8" id="KW-0645">Protease</keyword>
<name>A0ABT3T7W4_9GAMM</name>
<dbReference type="SMART" id="SM01086">
    <property type="entry name" value="ClpB_D2-small"/>
    <property type="match status" value="1"/>
</dbReference>
<evidence type="ECO:0000256" key="4">
    <source>
        <dbReference type="ARBA" id="ARBA00023186"/>
    </source>
</evidence>
<keyword evidence="9" id="KW-1185">Reference proteome</keyword>
<dbReference type="GO" id="GO:0008233">
    <property type="term" value="F:peptidase activity"/>
    <property type="evidence" value="ECO:0007669"/>
    <property type="project" value="UniProtKB-KW"/>
</dbReference>
<comment type="caution">
    <text evidence="8">The sequence shown here is derived from an EMBL/GenBank/DDBJ whole genome shotgun (WGS) entry which is preliminary data.</text>
</comment>
<feature type="binding site" evidence="5">
    <location>
        <position position="388"/>
    </location>
    <ligand>
        <name>ATP</name>
        <dbReference type="ChEBI" id="CHEBI:30616"/>
    </ligand>
</feature>
<evidence type="ECO:0000256" key="2">
    <source>
        <dbReference type="ARBA" id="ARBA00022741"/>
    </source>
</evidence>
<dbReference type="RefSeq" id="WP_279250064.1">
    <property type="nucleotide sequence ID" value="NZ_SHNO01000001.1"/>
</dbReference>
<comment type="similarity">
    <text evidence="1 5">Belongs to the ClpX chaperone family. HslU subfamily.</text>
</comment>
<dbReference type="Pfam" id="PF07724">
    <property type="entry name" value="AAA_2"/>
    <property type="match status" value="1"/>
</dbReference>
<dbReference type="SUPFAM" id="SSF52540">
    <property type="entry name" value="P-loop containing nucleoside triphosphate hydrolases"/>
    <property type="match status" value="1"/>
</dbReference>
<dbReference type="InterPro" id="IPR003959">
    <property type="entry name" value="ATPase_AAA_core"/>
</dbReference>
<organism evidence="8 9">
    <name type="scientific">Candidatus Marimicrobium litorale</name>
    <dbReference type="NCBI Taxonomy" id="2518991"/>
    <lineage>
        <taxon>Bacteria</taxon>
        <taxon>Pseudomonadati</taxon>
        <taxon>Pseudomonadota</taxon>
        <taxon>Gammaproteobacteria</taxon>
        <taxon>Cellvibrionales</taxon>
        <taxon>Halieaceae</taxon>
        <taxon>Marimicrobium</taxon>
    </lineage>
</organism>
<dbReference type="PANTHER" id="PTHR48102:SF3">
    <property type="entry name" value="ATP-DEPENDENT PROTEASE ATPASE SUBUNIT HSLU"/>
    <property type="match status" value="1"/>
</dbReference>
<evidence type="ECO:0000259" key="6">
    <source>
        <dbReference type="SMART" id="SM00382"/>
    </source>
</evidence>
<keyword evidence="4 5" id="KW-0143">Chaperone</keyword>
<dbReference type="InterPro" id="IPR004491">
    <property type="entry name" value="HslU"/>
</dbReference>
<evidence type="ECO:0000256" key="5">
    <source>
        <dbReference type="HAMAP-Rule" id="MF_00249"/>
    </source>
</evidence>
<dbReference type="GO" id="GO:0006508">
    <property type="term" value="P:proteolysis"/>
    <property type="evidence" value="ECO:0007669"/>
    <property type="project" value="UniProtKB-KW"/>
</dbReference>